<keyword evidence="3" id="KW-1185">Reference proteome</keyword>
<feature type="region of interest" description="Disordered" evidence="1">
    <location>
        <begin position="1"/>
        <end position="58"/>
    </location>
</feature>
<sequence>MGGRGRFERTRAERNARYNSLSQYELLKQQTSSPFDSSPPRAHTPGQKDDDVFEDTPAKSVHTNFIRFGSRRR</sequence>
<reference evidence="2 3" key="1">
    <citation type="journal article" date="2018" name="IMA Fungus">
        <title>IMA Genome-F 10: Nine draft genome sequences of Claviceps purpurea s.lat., including C. arundinis, C. humidiphila, and C. cf. spartinae, pseudomolecules for the pitch canker pathogen Fusarium circinatum, draft genome of Davidsoniella eucalypti, Grosmannia galeiformis, Quambalaria eucalypti, and Teratosphaeria destructans.</title>
        <authorList>
            <person name="Wingfield B.D."/>
            <person name="Liu M."/>
            <person name="Nguyen H.D."/>
            <person name="Lane F.A."/>
            <person name="Morgan S.W."/>
            <person name="De Vos L."/>
            <person name="Wilken P.M."/>
            <person name="Duong T.A."/>
            <person name="Aylward J."/>
            <person name="Coetzee M.P."/>
            <person name="Dadej K."/>
            <person name="De Beer Z.W."/>
            <person name="Findlay W."/>
            <person name="Havenga M."/>
            <person name="Kolarik M."/>
            <person name="Menzies J.G."/>
            <person name="Naidoo K."/>
            <person name="Pochopski O."/>
            <person name="Shoukouhi P."/>
            <person name="Santana Q.C."/>
            <person name="Seifert K.A."/>
            <person name="Soal N."/>
            <person name="Steenkamp E.T."/>
            <person name="Tatham C.T."/>
            <person name="van der Nest M.A."/>
            <person name="Wingfield M.J."/>
        </authorList>
    </citation>
    <scope>NUCLEOTIDE SEQUENCE [LARGE SCALE GENOMIC DNA]</scope>
    <source>
        <strain evidence="2">CMW44962</strain>
    </source>
</reference>
<feature type="compositionally biased region" description="Basic and acidic residues" evidence="1">
    <location>
        <begin position="1"/>
        <end position="16"/>
    </location>
</feature>
<comment type="caution">
    <text evidence="2">The sequence shown here is derived from an EMBL/GenBank/DDBJ whole genome shotgun (WGS) entry which is preliminary data.</text>
</comment>
<evidence type="ECO:0000313" key="3">
    <source>
        <dbReference type="Proteomes" id="UP001138500"/>
    </source>
</evidence>
<evidence type="ECO:0000313" key="2">
    <source>
        <dbReference type="EMBL" id="KAH9827157.1"/>
    </source>
</evidence>
<dbReference type="AlphaFoldDB" id="A0A9W7SRD4"/>
<dbReference type="EMBL" id="RIBY02001909">
    <property type="protein sequence ID" value="KAH9827157.1"/>
    <property type="molecule type" value="Genomic_DNA"/>
</dbReference>
<evidence type="ECO:0000256" key="1">
    <source>
        <dbReference type="SAM" id="MobiDB-lite"/>
    </source>
</evidence>
<protein>
    <submittedName>
        <fullName evidence="2">Uncharacterized protein</fullName>
    </submittedName>
</protein>
<proteinExistence type="predicted"/>
<reference evidence="2 3" key="2">
    <citation type="journal article" date="2021" name="Curr. Genet.">
        <title>Genetic response to nitrogen starvation in the aggressive Eucalyptus foliar pathogen Teratosphaeria destructans.</title>
        <authorList>
            <person name="Havenga M."/>
            <person name="Wingfield B.D."/>
            <person name="Wingfield M.J."/>
            <person name="Dreyer L.L."/>
            <person name="Roets F."/>
            <person name="Aylward J."/>
        </authorList>
    </citation>
    <scope>NUCLEOTIDE SEQUENCE [LARGE SCALE GENOMIC DNA]</scope>
    <source>
        <strain evidence="2">CMW44962</strain>
    </source>
</reference>
<name>A0A9W7SRD4_9PEZI</name>
<feature type="compositionally biased region" description="Polar residues" evidence="1">
    <location>
        <begin position="17"/>
        <end position="36"/>
    </location>
</feature>
<organism evidence="2 3">
    <name type="scientific">Teratosphaeria destructans</name>
    <dbReference type="NCBI Taxonomy" id="418781"/>
    <lineage>
        <taxon>Eukaryota</taxon>
        <taxon>Fungi</taxon>
        <taxon>Dikarya</taxon>
        <taxon>Ascomycota</taxon>
        <taxon>Pezizomycotina</taxon>
        <taxon>Dothideomycetes</taxon>
        <taxon>Dothideomycetidae</taxon>
        <taxon>Mycosphaerellales</taxon>
        <taxon>Teratosphaeriaceae</taxon>
        <taxon>Teratosphaeria</taxon>
    </lineage>
</organism>
<dbReference type="Proteomes" id="UP001138500">
    <property type="component" value="Unassembled WGS sequence"/>
</dbReference>
<accession>A0A9W7SRD4</accession>
<gene>
    <name evidence="2" type="ORF">Tdes44962_MAKER09821</name>
</gene>